<dbReference type="Gene3D" id="2.60.40.1180">
    <property type="entry name" value="Golgi alpha-mannosidase II"/>
    <property type="match status" value="1"/>
</dbReference>
<dbReference type="PANTHER" id="PTHR31776:SF0">
    <property type="entry name" value="ALPHA-L-ARABINOFURANOSIDASE 1"/>
    <property type="match status" value="1"/>
</dbReference>
<evidence type="ECO:0000313" key="11">
    <source>
        <dbReference type="Proteomes" id="UP001320420"/>
    </source>
</evidence>
<dbReference type="InterPro" id="IPR010720">
    <property type="entry name" value="Alpha-L-AF_C"/>
</dbReference>
<dbReference type="Gene3D" id="3.20.20.80">
    <property type="entry name" value="Glycosidases"/>
    <property type="match status" value="1"/>
</dbReference>
<keyword evidence="7" id="KW-0325">Glycoprotein</keyword>
<evidence type="ECO:0000256" key="1">
    <source>
        <dbReference type="ARBA" id="ARBA00001462"/>
    </source>
</evidence>
<dbReference type="GO" id="GO:0046556">
    <property type="term" value="F:alpha-L-arabinofuranosidase activity"/>
    <property type="evidence" value="ECO:0007669"/>
    <property type="project" value="UniProtKB-EC"/>
</dbReference>
<gene>
    <name evidence="10" type="ORF">SLS62_003666</name>
</gene>
<dbReference type="Gene3D" id="2.60.120.260">
    <property type="entry name" value="Galactose-binding domain-like"/>
    <property type="match status" value="1"/>
</dbReference>
<evidence type="ECO:0000256" key="6">
    <source>
        <dbReference type="ARBA" id="ARBA00022801"/>
    </source>
</evidence>
<comment type="caution">
    <text evidence="10">The sequence shown here is derived from an EMBL/GenBank/DDBJ whole genome shotgun (WGS) entry which is preliminary data.</text>
</comment>
<proteinExistence type="inferred from homology"/>
<dbReference type="InterPro" id="IPR013780">
    <property type="entry name" value="Glyco_hydro_b"/>
</dbReference>
<dbReference type="InterPro" id="IPR017853">
    <property type="entry name" value="GH"/>
</dbReference>
<organism evidence="10 11">
    <name type="scientific">Diatrype stigma</name>
    <dbReference type="NCBI Taxonomy" id="117547"/>
    <lineage>
        <taxon>Eukaryota</taxon>
        <taxon>Fungi</taxon>
        <taxon>Dikarya</taxon>
        <taxon>Ascomycota</taxon>
        <taxon>Pezizomycotina</taxon>
        <taxon>Sordariomycetes</taxon>
        <taxon>Xylariomycetidae</taxon>
        <taxon>Xylariales</taxon>
        <taxon>Diatrypaceae</taxon>
        <taxon>Diatrype</taxon>
    </lineage>
</organism>
<comment type="similarity">
    <text evidence="3">Belongs to the glycosyl hydrolase 51 family.</text>
</comment>
<dbReference type="PANTHER" id="PTHR31776">
    <property type="entry name" value="ALPHA-L-ARABINOFURANOSIDASE 1"/>
    <property type="match status" value="1"/>
</dbReference>
<feature type="signal peptide" evidence="8">
    <location>
        <begin position="1"/>
        <end position="21"/>
    </location>
</feature>
<comment type="pathway">
    <text evidence="2">Glycan metabolism; L-arabinan degradation.</text>
</comment>
<evidence type="ECO:0000256" key="5">
    <source>
        <dbReference type="ARBA" id="ARBA00022729"/>
    </source>
</evidence>
<dbReference type="Proteomes" id="UP001320420">
    <property type="component" value="Unassembled WGS sequence"/>
</dbReference>
<keyword evidence="6" id="KW-0378">Hydrolase</keyword>
<dbReference type="AlphaFoldDB" id="A0AAN9V6F0"/>
<evidence type="ECO:0000256" key="7">
    <source>
        <dbReference type="ARBA" id="ARBA00023180"/>
    </source>
</evidence>
<feature type="chain" id="PRO_5042957171" description="non-reducing end alpha-L-arabinofuranosidase" evidence="8">
    <location>
        <begin position="22"/>
        <end position="646"/>
    </location>
</feature>
<reference evidence="10 11" key="1">
    <citation type="submission" date="2024-02" db="EMBL/GenBank/DDBJ databases">
        <title>De novo assembly and annotation of 12 fungi associated with fruit tree decline syndrome in Ontario, Canada.</title>
        <authorList>
            <person name="Sulman M."/>
            <person name="Ellouze W."/>
            <person name="Ilyukhin E."/>
        </authorList>
    </citation>
    <scope>NUCLEOTIDE SEQUENCE [LARGE SCALE GENOMIC DNA]</scope>
    <source>
        <strain evidence="10 11">M11/M66-122</strain>
    </source>
</reference>
<dbReference type="Pfam" id="PF22848">
    <property type="entry name" value="ASD1_dom"/>
    <property type="match status" value="1"/>
</dbReference>
<dbReference type="SMART" id="SM00813">
    <property type="entry name" value="Alpha-L-AF_C"/>
    <property type="match status" value="1"/>
</dbReference>
<name>A0AAN9V6F0_9PEZI</name>
<dbReference type="InterPro" id="IPR051563">
    <property type="entry name" value="Glycosyl_Hydrolase_51"/>
</dbReference>
<evidence type="ECO:0000313" key="10">
    <source>
        <dbReference type="EMBL" id="KAK7754373.1"/>
    </source>
</evidence>
<dbReference type="InterPro" id="IPR055235">
    <property type="entry name" value="ASD1_cat"/>
</dbReference>
<sequence length="646" mass="69785">MVPFTLGLLAGLLALPLPAAAVEITVSTTGGNKTNGHQYGFLHEDINNSGDGGLYAELIRNRAFQSSEGFPSNLSAWHALGGAGLSLQNLSIPLSDALKTSLRVATNASAGRVGFYNDGYWGMDVKVQKYTGSFWVKGAYEGEFIASLQSDLTNETFGSVEIKSSSVADQWTEHEFELTPEKNAPNSNNTFAITFDPAGAADGSLDFNLISLFPPTYKGRKNGMRIDIAETLEQLHPTLFRIPGGNMLEGLTLTSWWDWKNSIGPLKDRPGFSGVWAYPQTNGLGLLEYLQFAEDIGMELIVGVYSGMALNGDLVAEDALQPFIDDALDEIEFIRGPADSKWGAVRAELGHPEPFELNYVEVGNEDWLGGGDEGWSTYKEYRFPMFLKAINEAYPGIQVISSGSYYDGYDIPEPAAGDFHLYSTPDDLVSQFNKFDNITTPHVIGEMAAVLPNGDGEWTGVMMPFPWWGGAVGEAVSLLGYERNHDRIIGAAYFSADPAQTTKSTSWYVWELFAAHILTETLPATSDFDPLYYVAGRSDATNGYIFKAVVYNSTEGASVPVKVTFEGGDGGVVEAGATAELTVLTGPEDPYGINDPATGVNVVQTATTTVTAGSGGTFEFDLPNLSVAVLDTSPKTRWNRGMRRGS</sequence>
<evidence type="ECO:0000259" key="9">
    <source>
        <dbReference type="SMART" id="SM00813"/>
    </source>
</evidence>
<evidence type="ECO:0000256" key="3">
    <source>
        <dbReference type="ARBA" id="ARBA00007186"/>
    </source>
</evidence>
<keyword evidence="11" id="KW-1185">Reference proteome</keyword>
<accession>A0AAN9V6F0</accession>
<evidence type="ECO:0000256" key="2">
    <source>
        <dbReference type="ARBA" id="ARBA00004834"/>
    </source>
</evidence>
<comment type="catalytic activity">
    <reaction evidence="1">
        <text>Hydrolysis of terminal non-reducing alpha-L-arabinofuranoside residues in alpha-L-arabinosides.</text>
        <dbReference type="EC" id="3.2.1.55"/>
    </reaction>
</comment>
<evidence type="ECO:0000256" key="8">
    <source>
        <dbReference type="SAM" id="SignalP"/>
    </source>
</evidence>
<dbReference type="SUPFAM" id="SSF51445">
    <property type="entry name" value="(Trans)glycosidases"/>
    <property type="match status" value="1"/>
</dbReference>
<dbReference type="EC" id="3.2.1.55" evidence="4"/>
<dbReference type="GO" id="GO:0046373">
    <property type="term" value="P:L-arabinose metabolic process"/>
    <property type="evidence" value="ECO:0007669"/>
    <property type="project" value="InterPro"/>
</dbReference>
<feature type="domain" description="Alpha-L-arabinofuranosidase C-terminal" evidence="9">
    <location>
        <begin position="456"/>
        <end position="626"/>
    </location>
</feature>
<protein>
    <recommendedName>
        <fullName evidence="4">non-reducing end alpha-L-arabinofuranosidase</fullName>
        <ecNumber evidence="4">3.2.1.55</ecNumber>
    </recommendedName>
</protein>
<dbReference type="Pfam" id="PF06964">
    <property type="entry name" value="Alpha-L-AF_C"/>
    <property type="match status" value="1"/>
</dbReference>
<evidence type="ECO:0000256" key="4">
    <source>
        <dbReference type="ARBA" id="ARBA00012670"/>
    </source>
</evidence>
<keyword evidence="5 8" id="KW-0732">Signal</keyword>
<dbReference type="EMBL" id="JAKJXP020000021">
    <property type="protein sequence ID" value="KAK7754373.1"/>
    <property type="molecule type" value="Genomic_DNA"/>
</dbReference>